<proteinExistence type="predicted"/>
<sequence>MLIAFGTWPSPDVELTARSVRWNPLNDGADTLRRQEIDVRSGGRGSAARPRNVVLAFGEKEIELPLVTGEPARPDEPADAGPGRGAEPVTRRVNTLGNNRVGRDESAAGRADVLARKGTGRGESAAGRADEVGRKRVGRDESAARRGRGRGQVGGGRAGRAGGPARPAGEPTRTSAGSLPGSPDLILPGGTDSSGVVDDAPLRLPGSAEGR</sequence>
<gene>
    <name evidence="2" type="ORF">BBK82_18185</name>
</gene>
<protein>
    <submittedName>
        <fullName evidence="2">Uncharacterized protein</fullName>
    </submittedName>
</protein>
<dbReference type="Proteomes" id="UP000093053">
    <property type="component" value="Chromosome"/>
</dbReference>
<feature type="compositionally biased region" description="Gly residues" evidence="1">
    <location>
        <begin position="150"/>
        <end position="162"/>
    </location>
</feature>
<evidence type="ECO:0000313" key="2">
    <source>
        <dbReference type="EMBL" id="ANZ37697.1"/>
    </source>
</evidence>
<keyword evidence="3" id="KW-1185">Reference proteome</keyword>
<organism evidence="2 3">
    <name type="scientific">Lentzea guizhouensis</name>
    <dbReference type="NCBI Taxonomy" id="1586287"/>
    <lineage>
        <taxon>Bacteria</taxon>
        <taxon>Bacillati</taxon>
        <taxon>Actinomycetota</taxon>
        <taxon>Actinomycetes</taxon>
        <taxon>Pseudonocardiales</taxon>
        <taxon>Pseudonocardiaceae</taxon>
        <taxon>Lentzea</taxon>
    </lineage>
</organism>
<dbReference type="RefSeq" id="WP_065916061.1">
    <property type="nucleotide sequence ID" value="NZ_CP016793.1"/>
</dbReference>
<dbReference type="AlphaFoldDB" id="A0A1B2HJ05"/>
<dbReference type="OrthoDB" id="3873597at2"/>
<feature type="region of interest" description="Disordered" evidence="1">
    <location>
        <begin position="67"/>
        <end position="211"/>
    </location>
</feature>
<feature type="compositionally biased region" description="Basic and acidic residues" evidence="1">
    <location>
        <begin position="128"/>
        <end position="144"/>
    </location>
</feature>
<accession>A0A1B2HJ05</accession>
<dbReference type="STRING" id="1586287.BBK82_18185"/>
<reference evidence="2 3" key="1">
    <citation type="submission" date="2016-07" db="EMBL/GenBank/DDBJ databases">
        <title>Complete genome sequence of the Lentzea guizhouensis DHS C013.</title>
        <authorList>
            <person name="Cao C."/>
        </authorList>
    </citation>
    <scope>NUCLEOTIDE SEQUENCE [LARGE SCALE GENOMIC DNA]</scope>
    <source>
        <strain evidence="2 3">DHS C013</strain>
    </source>
</reference>
<name>A0A1B2HJ05_9PSEU</name>
<evidence type="ECO:0000313" key="3">
    <source>
        <dbReference type="Proteomes" id="UP000093053"/>
    </source>
</evidence>
<dbReference type="EMBL" id="CP016793">
    <property type="protein sequence ID" value="ANZ37697.1"/>
    <property type="molecule type" value="Genomic_DNA"/>
</dbReference>
<dbReference type="KEGG" id="led:BBK82_18185"/>
<evidence type="ECO:0000256" key="1">
    <source>
        <dbReference type="SAM" id="MobiDB-lite"/>
    </source>
</evidence>